<dbReference type="BioCyc" id="CSTI499177:GJE9-1570-MONOMER"/>
<dbReference type="STRING" id="1511.CLOST_1518"/>
<keyword evidence="4" id="KW-1185">Reference proteome</keyword>
<evidence type="ECO:0000259" key="2">
    <source>
        <dbReference type="Pfam" id="PF10145"/>
    </source>
</evidence>
<dbReference type="GeneID" id="35558294"/>
<feature type="region of interest" description="Disordered" evidence="1">
    <location>
        <begin position="698"/>
        <end position="723"/>
    </location>
</feature>
<dbReference type="InterPro" id="IPR010090">
    <property type="entry name" value="Phage_tape_meas"/>
</dbReference>
<gene>
    <name evidence="3" type="ordered locus">CLOST_1518</name>
</gene>
<dbReference type="AlphaFoldDB" id="E3PRY4"/>
<reference evidence="4" key="1">
    <citation type="journal article" date="2010" name="BMC Genomics">
        <title>Clostridium sticklandii, a specialist in amino acid degradation:revisiting its metabolism through its genome sequence.</title>
        <authorList>
            <person name="Fonknechten N."/>
            <person name="Chaussonnerie S."/>
            <person name="Tricot S."/>
            <person name="Lajus A."/>
            <person name="Andreesen J.R."/>
            <person name="Perchat N."/>
            <person name="Pelletier E."/>
            <person name="Gouyvenoux M."/>
            <person name="Barbe V."/>
            <person name="Salanoubat M."/>
            <person name="Le Paslier D."/>
            <person name="Weissenbach J."/>
            <person name="Cohen G.N."/>
            <person name="Kreimeyer A."/>
        </authorList>
    </citation>
    <scope>NUCLEOTIDE SEQUENCE [LARGE SCALE GENOMIC DNA]</scope>
    <source>
        <strain evidence="4">ATCC 12662 / DSM 519 / JCM 1433 / CCUG 9281 / NCIMB 10654 / HF</strain>
    </source>
</reference>
<dbReference type="HOGENOM" id="CLU_382530_0_0_9"/>
<dbReference type="eggNOG" id="COG5283">
    <property type="taxonomic scope" value="Bacteria"/>
</dbReference>
<protein>
    <recommendedName>
        <fullName evidence="2">Phage tail tape measure protein domain-containing protein</fullName>
    </recommendedName>
</protein>
<sequence>MAEAKEVGIILGAKDEYQDSLSKFRNSVSRTKSETEKAGNSISSQFSKITNAADKLNNKLGAVDKAIGRTFKIGATGVTAYAGIVTKDLFQLNAGLSKINTLYDQTAQSQKVMTKDIIETWKLIPQNFTQITQSMYDSISASLDPKNAASAARKFAMGAVAGATDNMSAVVKAVMGTKNAYGMDDSTLTEIMDVQFATIKAGIVEYEELAAALGTGIMPAAQASGIDYKAVYAGLAQLTKNNMPANVSATSMIQLFNKLTDSDGIKSFKKFGVDIQDTSGHTRDLLDITKDLFNEFEKRGMTSEARKGFLKDLLGSDEAARAILPLVQNVKDFEKTYDAVVNKSKGMAKEAYIDQMDNVVNQFKVILKGITGVGLDYALQFSPFMDAITAPFKKKMLLEMDIAELTEGINSESNPKIRKQMMVERELMLDELENIDLTPIEEWKNALDESVNNLKALNPELAAMAETIGGFFLSFMGEEGAEKRENVATGIKVAGGAYLSIKALSIMKHIGDLFNWLGGLGNNNKTLPGIGNSISSMIVNAGVVNVNGAGVSPANSSLPSSTTKGGPMGFIMNTIGSAISLGIIYAISKNAIDKNKEYLAMTPEERTNQNIALMRRTKEDLKPRGHEKYPYSPAKNKMTIQPKEINGTLIAAMKDTMDKMKASEMNINTTVPVEVKSNPNVTVKVLLDGANIPGRVITTTSNNFSSTRKEIERTERRMGGPTK</sequence>
<accession>E3PRY4</accession>
<dbReference type="RefSeq" id="WP_013361731.1">
    <property type="nucleotide sequence ID" value="NC_014614.1"/>
</dbReference>
<dbReference type="Proteomes" id="UP000007041">
    <property type="component" value="Chromosome"/>
</dbReference>
<feature type="domain" description="Phage tail tape measure protein" evidence="2">
    <location>
        <begin position="126"/>
        <end position="315"/>
    </location>
</feature>
<dbReference type="Pfam" id="PF10145">
    <property type="entry name" value="PhageMin_Tail"/>
    <property type="match status" value="1"/>
</dbReference>
<name>E3PRY4_ACESD</name>
<proteinExistence type="predicted"/>
<evidence type="ECO:0000256" key="1">
    <source>
        <dbReference type="SAM" id="MobiDB-lite"/>
    </source>
</evidence>
<dbReference type="EMBL" id="FP565809">
    <property type="protein sequence ID" value="CBH21638.1"/>
    <property type="molecule type" value="Genomic_DNA"/>
</dbReference>
<feature type="compositionally biased region" description="Basic and acidic residues" evidence="1">
    <location>
        <begin position="707"/>
        <end position="723"/>
    </location>
</feature>
<organism evidence="3 4">
    <name type="scientific">Acetoanaerobium sticklandii (strain ATCC 12662 / DSM 519 / JCM 1433 / CCUG 9281 / NCIMB 10654 / HF)</name>
    <name type="common">Clostridium sticklandii</name>
    <dbReference type="NCBI Taxonomy" id="499177"/>
    <lineage>
        <taxon>Bacteria</taxon>
        <taxon>Bacillati</taxon>
        <taxon>Bacillota</taxon>
        <taxon>Clostridia</taxon>
        <taxon>Peptostreptococcales</taxon>
        <taxon>Filifactoraceae</taxon>
        <taxon>Acetoanaerobium</taxon>
    </lineage>
</organism>
<evidence type="ECO:0000313" key="4">
    <source>
        <dbReference type="Proteomes" id="UP000007041"/>
    </source>
</evidence>
<evidence type="ECO:0000313" key="3">
    <source>
        <dbReference type="EMBL" id="CBH21638.1"/>
    </source>
</evidence>
<dbReference type="KEGG" id="cst:CLOST_1518"/>